<protein>
    <submittedName>
        <fullName evidence="2">Uncharacterized protein</fullName>
    </submittedName>
</protein>
<keyword evidence="1" id="KW-0472">Membrane</keyword>
<feature type="transmembrane region" description="Helical" evidence="1">
    <location>
        <begin position="33"/>
        <end position="56"/>
    </location>
</feature>
<reference evidence="2 3" key="1">
    <citation type="submission" date="2015-05" db="EMBL/GenBank/DDBJ databases">
        <title>Genome sequencing and analysis of members of genus Stenotrophomonas.</title>
        <authorList>
            <person name="Patil P.P."/>
            <person name="Midha S."/>
            <person name="Patil P.B."/>
        </authorList>
    </citation>
    <scope>NUCLEOTIDE SEQUENCE [LARGE SCALE GENOMIC DNA]</scope>
    <source>
        <strain evidence="2 3">DSM 24757</strain>
    </source>
</reference>
<name>A0A0R0D5Z8_9GAMM</name>
<dbReference type="OrthoDB" id="6053083at2"/>
<sequence>MSTPTPPTPINHTAEMVIGTIFGVMYGLKNDDYLTGIFVGVVAGVVLSVLHTWIAVRRRKRGDES</sequence>
<evidence type="ECO:0000313" key="2">
    <source>
        <dbReference type="EMBL" id="KRG77613.1"/>
    </source>
</evidence>
<dbReference type="STRING" id="336566.ABB30_07150"/>
<organism evidence="2 3">
    <name type="scientific">Stenotrophomonas ginsengisoli</name>
    <dbReference type="NCBI Taxonomy" id="336566"/>
    <lineage>
        <taxon>Bacteria</taxon>
        <taxon>Pseudomonadati</taxon>
        <taxon>Pseudomonadota</taxon>
        <taxon>Gammaproteobacteria</taxon>
        <taxon>Lysobacterales</taxon>
        <taxon>Lysobacteraceae</taxon>
        <taxon>Stenotrophomonas</taxon>
    </lineage>
</organism>
<gene>
    <name evidence="2" type="ORF">ABB30_07150</name>
</gene>
<evidence type="ECO:0000313" key="3">
    <source>
        <dbReference type="Proteomes" id="UP000050956"/>
    </source>
</evidence>
<keyword evidence="3" id="KW-1185">Reference proteome</keyword>
<dbReference type="AlphaFoldDB" id="A0A0R0D5Z8"/>
<evidence type="ECO:0000256" key="1">
    <source>
        <dbReference type="SAM" id="Phobius"/>
    </source>
</evidence>
<dbReference type="PATRIC" id="fig|336566.3.peg.773"/>
<dbReference type="Proteomes" id="UP000050956">
    <property type="component" value="Unassembled WGS sequence"/>
</dbReference>
<keyword evidence="1" id="KW-0812">Transmembrane</keyword>
<proteinExistence type="predicted"/>
<keyword evidence="1" id="KW-1133">Transmembrane helix</keyword>
<dbReference type="EMBL" id="LDJM01000017">
    <property type="protein sequence ID" value="KRG77613.1"/>
    <property type="molecule type" value="Genomic_DNA"/>
</dbReference>
<comment type="caution">
    <text evidence="2">The sequence shown here is derived from an EMBL/GenBank/DDBJ whole genome shotgun (WGS) entry which is preliminary data.</text>
</comment>
<accession>A0A0R0D5Z8</accession>